<keyword evidence="4" id="KW-1185">Reference proteome</keyword>
<reference evidence="3 4" key="1">
    <citation type="submission" date="2024-09" db="EMBL/GenBank/DDBJ databases">
        <authorList>
            <person name="Zhang Z.-H."/>
        </authorList>
    </citation>
    <scope>NUCLEOTIDE SEQUENCE [LARGE SCALE GENOMIC DNA]</scope>
    <source>
        <strain evidence="3 4">HHTR114</strain>
    </source>
</reference>
<name>A0ABW1KWF8_9PROT</name>
<protein>
    <submittedName>
        <fullName evidence="3">YMGG-like glycine zipper-containing protein</fullName>
    </submittedName>
</protein>
<dbReference type="Proteomes" id="UP001596116">
    <property type="component" value="Unassembled WGS sequence"/>
</dbReference>
<feature type="domain" description="YMGG-like Gly-zipper" evidence="2">
    <location>
        <begin position="81"/>
        <end position="122"/>
    </location>
</feature>
<organism evidence="3 4">
    <name type="scientific">Hyphococcus aureus</name>
    <dbReference type="NCBI Taxonomy" id="2666033"/>
    <lineage>
        <taxon>Bacteria</taxon>
        <taxon>Pseudomonadati</taxon>
        <taxon>Pseudomonadota</taxon>
        <taxon>Alphaproteobacteria</taxon>
        <taxon>Parvularculales</taxon>
        <taxon>Parvularculaceae</taxon>
        <taxon>Hyphococcus</taxon>
    </lineage>
</organism>
<comment type="caution">
    <text evidence="3">The sequence shown here is derived from an EMBL/GenBank/DDBJ whole genome shotgun (WGS) entry which is preliminary data.</text>
</comment>
<evidence type="ECO:0000259" key="2">
    <source>
        <dbReference type="Pfam" id="PF13441"/>
    </source>
</evidence>
<feature type="signal peptide" evidence="1">
    <location>
        <begin position="1"/>
        <end position="22"/>
    </location>
</feature>
<evidence type="ECO:0000313" key="4">
    <source>
        <dbReference type="Proteomes" id="UP001596116"/>
    </source>
</evidence>
<evidence type="ECO:0000256" key="1">
    <source>
        <dbReference type="SAM" id="SignalP"/>
    </source>
</evidence>
<gene>
    <name evidence="3" type="ORF">ACFMB1_05545</name>
</gene>
<keyword evidence="1" id="KW-0732">Signal</keyword>
<dbReference type="Pfam" id="PF13441">
    <property type="entry name" value="Gly-zipper_YMGG"/>
    <property type="match status" value="1"/>
</dbReference>
<feature type="chain" id="PRO_5045928539" evidence="1">
    <location>
        <begin position="23"/>
        <end position="156"/>
    </location>
</feature>
<dbReference type="EMBL" id="JBHPON010000001">
    <property type="protein sequence ID" value="MFC6034997.1"/>
    <property type="molecule type" value="Genomic_DNA"/>
</dbReference>
<dbReference type="RefSeq" id="WP_379879670.1">
    <property type="nucleotide sequence ID" value="NZ_JBHPON010000001.1"/>
</dbReference>
<sequence>MRKSLIIATGIGAALAVTAVGAAMTGAFEDESAQTAAFEADSAVVASEPRNCRSFATAETGFDPATTPVPVQQDAGNKQVLKGTAVGAAIGAVAGEVIGDKAGYGAAAGAAAGAAGGQAVKADKQQKADARYAQESAYYQQQKTAYDAALAECLAD</sequence>
<accession>A0ABW1KWF8</accession>
<dbReference type="InterPro" id="IPR027367">
    <property type="entry name" value="Gly-zipper_YMGG"/>
</dbReference>
<evidence type="ECO:0000313" key="3">
    <source>
        <dbReference type="EMBL" id="MFC6034997.1"/>
    </source>
</evidence>
<proteinExistence type="predicted"/>